<feature type="domain" description="Pyrroline-5-carboxylate reductase catalytic N-terminal" evidence="9">
    <location>
        <begin position="6"/>
        <end position="102"/>
    </location>
</feature>
<comment type="function">
    <text evidence="5 6">Catalyzes the reduction of 1-pyrroline-5-carboxylate (PCA) to L-proline.</text>
</comment>
<gene>
    <name evidence="6" type="primary">proC</name>
    <name evidence="11" type="ORF">TSYNT_6220</name>
</gene>
<proteinExistence type="inferred from homology"/>
<evidence type="ECO:0000256" key="1">
    <source>
        <dbReference type="ARBA" id="ARBA00005525"/>
    </source>
</evidence>
<sequence length="280" mass="30485">MQNHRTIGIFGAGSIAVAMLDGILSQNIINPEDIYVTNKQNDEKLQVLREKYNVHTTRDYKEILSNCRYLIIAVKPIDIDNLLKQLKNDITDNHIIITLAAGVATSYVEDALGKKIQVIRAMPNTACKVRESATAIALGRYAKEEARNFAEEIFSSVGKVSIVEEDMMDAVTGLSGSGPAYVYLLMDALIEAGVKAGIPRPLSEELTVQTVYGAAKMVVETGQSPSKLRSEVTTPGGTTMAGMKVLENADFIGLIVKTVESAAKRSAEMMQERNSKCIVE</sequence>
<dbReference type="InterPro" id="IPR029036">
    <property type="entry name" value="P5CR_dimer"/>
</dbReference>
<dbReference type="SUPFAM" id="SSF48179">
    <property type="entry name" value="6-phosphogluconate dehydrogenase C-terminal domain-like"/>
    <property type="match status" value="1"/>
</dbReference>
<dbReference type="InterPro" id="IPR008927">
    <property type="entry name" value="6-PGluconate_DH-like_C_sf"/>
</dbReference>
<keyword evidence="6" id="KW-0963">Cytoplasm</keyword>
<dbReference type="FunFam" id="1.10.3730.10:FF:000001">
    <property type="entry name" value="Pyrroline-5-carboxylate reductase"/>
    <property type="match status" value="1"/>
</dbReference>
<evidence type="ECO:0000256" key="7">
    <source>
        <dbReference type="NCBIfam" id="TIGR00112"/>
    </source>
</evidence>
<accession>A0A0U9HPB4</accession>
<dbReference type="PIRSF" id="PIRSF000193">
    <property type="entry name" value="Pyrrol-5-carb_rd"/>
    <property type="match status" value="1"/>
</dbReference>
<dbReference type="NCBIfam" id="TIGR00112">
    <property type="entry name" value="proC"/>
    <property type="match status" value="1"/>
</dbReference>
<keyword evidence="3 6" id="KW-0521">NADP</keyword>
<dbReference type="RefSeq" id="WP_059032041.1">
    <property type="nucleotide sequence ID" value="NZ_BSDN01000003.1"/>
</dbReference>
<reference evidence="11" key="1">
    <citation type="journal article" date="2016" name="Genome Announc.">
        <title>Draft Genome Sequence of the Syntrophic Lactate-Degrading Bacterium Tepidanaerobacter syntrophicus JLT.</title>
        <authorList>
            <person name="Matsuura N."/>
            <person name="Ohashi A."/>
            <person name="Tourlousse D.M."/>
            <person name="Sekiguchi Y."/>
        </authorList>
    </citation>
    <scope>NUCLEOTIDE SEQUENCE [LARGE SCALE GENOMIC DNA]</scope>
    <source>
        <strain evidence="11">JL</strain>
    </source>
</reference>
<comment type="catalytic activity">
    <reaction evidence="6">
        <text>L-proline + NAD(+) = (S)-1-pyrroline-5-carboxylate + NADH + 2 H(+)</text>
        <dbReference type="Rhea" id="RHEA:14105"/>
        <dbReference type="ChEBI" id="CHEBI:15378"/>
        <dbReference type="ChEBI" id="CHEBI:17388"/>
        <dbReference type="ChEBI" id="CHEBI:57540"/>
        <dbReference type="ChEBI" id="CHEBI:57945"/>
        <dbReference type="ChEBI" id="CHEBI:60039"/>
        <dbReference type="EC" id="1.5.1.2"/>
    </reaction>
</comment>
<dbReference type="InterPro" id="IPR000304">
    <property type="entry name" value="Pyrroline-COOH_reductase"/>
</dbReference>
<comment type="pathway">
    <text evidence="6">Amino-acid biosynthesis; L-proline biosynthesis; L-proline from L-glutamate 5-semialdehyde: step 1/1.</text>
</comment>
<dbReference type="Proteomes" id="UP000062160">
    <property type="component" value="Unassembled WGS sequence"/>
</dbReference>
<dbReference type="Pfam" id="PF03807">
    <property type="entry name" value="F420_oxidored"/>
    <property type="match status" value="1"/>
</dbReference>
<dbReference type="InterPro" id="IPR028939">
    <property type="entry name" value="P5C_Rdtase_cat_N"/>
</dbReference>
<dbReference type="Gene3D" id="1.10.3730.10">
    <property type="entry name" value="ProC C-terminal domain-like"/>
    <property type="match status" value="1"/>
</dbReference>
<feature type="domain" description="Pyrroline-5-carboxylate reductase dimerisation" evidence="10">
    <location>
        <begin position="165"/>
        <end position="269"/>
    </location>
</feature>
<dbReference type="SUPFAM" id="SSF51735">
    <property type="entry name" value="NAD(P)-binding Rossmann-fold domains"/>
    <property type="match status" value="1"/>
</dbReference>
<dbReference type="Pfam" id="PF14748">
    <property type="entry name" value="P5CR_dimer"/>
    <property type="match status" value="1"/>
</dbReference>
<dbReference type="OrthoDB" id="9805754at2"/>
<organism evidence="11">
    <name type="scientific">Tepidanaerobacter syntrophicus</name>
    <dbReference type="NCBI Taxonomy" id="224999"/>
    <lineage>
        <taxon>Bacteria</taxon>
        <taxon>Bacillati</taxon>
        <taxon>Bacillota</taxon>
        <taxon>Clostridia</taxon>
        <taxon>Thermosediminibacterales</taxon>
        <taxon>Tepidanaerobacteraceae</taxon>
        <taxon>Tepidanaerobacter</taxon>
    </lineage>
</organism>
<keyword evidence="4 6" id="KW-0560">Oxidoreductase</keyword>
<dbReference type="UniPathway" id="UPA00098">
    <property type="reaction ID" value="UER00361"/>
</dbReference>
<evidence type="ECO:0000256" key="6">
    <source>
        <dbReference type="HAMAP-Rule" id="MF_01925"/>
    </source>
</evidence>
<comment type="catalytic activity">
    <reaction evidence="6">
        <text>L-proline + NADP(+) = (S)-1-pyrroline-5-carboxylate + NADPH + 2 H(+)</text>
        <dbReference type="Rhea" id="RHEA:14109"/>
        <dbReference type="ChEBI" id="CHEBI:15378"/>
        <dbReference type="ChEBI" id="CHEBI:17388"/>
        <dbReference type="ChEBI" id="CHEBI:57783"/>
        <dbReference type="ChEBI" id="CHEBI:58349"/>
        <dbReference type="ChEBI" id="CHEBI:60039"/>
        <dbReference type="EC" id="1.5.1.2"/>
    </reaction>
</comment>
<dbReference type="HAMAP" id="MF_01925">
    <property type="entry name" value="P5C_reductase"/>
    <property type="match status" value="1"/>
</dbReference>
<dbReference type="GO" id="GO:0004735">
    <property type="term" value="F:pyrroline-5-carboxylate reductase activity"/>
    <property type="evidence" value="ECO:0007669"/>
    <property type="project" value="UniProtKB-UniRule"/>
</dbReference>
<evidence type="ECO:0000256" key="4">
    <source>
        <dbReference type="ARBA" id="ARBA00023002"/>
    </source>
</evidence>
<evidence type="ECO:0000256" key="8">
    <source>
        <dbReference type="PIRSR" id="PIRSR000193-1"/>
    </source>
</evidence>
<evidence type="ECO:0000256" key="3">
    <source>
        <dbReference type="ARBA" id="ARBA00022857"/>
    </source>
</evidence>
<dbReference type="STRING" id="224999.GCA_001485475_00845"/>
<comment type="subcellular location">
    <subcellularLocation>
        <location evidence="6">Cytoplasm</location>
    </subcellularLocation>
</comment>
<dbReference type="EMBL" id="DF977000">
    <property type="protein sequence ID" value="GAQ24839.1"/>
    <property type="molecule type" value="Genomic_DNA"/>
</dbReference>
<keyword evidence="6" id="KW-0028">Amino-acid biosynthesis</keyword>
<feature type="binding site" evidence="8">
    <location>
        <begin position="73"/>
        <end position="76"/>
    </location>
    <ligand>
        <name>NADP(+)</name>
        <dbReference type="ChEBI" id="CHEBI:58349"/>
    </ligand>
</feature>
<name>A0A0U9HPB4_9FIRM</name>
<comment type="similarity">
    <text evidence="1 6">Belongs to the pyrroline-5-carboxylate reductase family.</text>
</comment>
<dbReference type="AlphaFoldDB" id="A0A0U9HPB4"/>
<evidence type="ECO:0000256" key="5">
    <source>
        <dbReference type="ARBA" id="ARBA00058118"/>
    </source>
</evidence>
<keyword evidence="12" id="KW-1185">Reference proteome</keyword>
<evidence type="ECO:0000256" key="2">
    <source>
        <dbReference type="ARBA" id="ARBA00022650"/>
    </source>
</evidence>
<dbReference type="GO" id="GO:0005737">
    <property type="term" value="C:cytoplasm"/>
    <property type="evidence" value="ECO:0007669"/>
    <property type="project" value="UniProtKB-SubCell"/>
</dbReference>
<keyword evidence="2 6" id="KW-0641">Proline biosynthesis</keyword>
<dbReference type="Gene3D" id="3.40.50.720">
    <property type="entry name" value="NAD(P)-binding Rossmann-like Domain"/>
    <property type="match status" value="1"/>
</dbReference>
<evidence type="ECO:0000259" key="9">
    <source>
        <dbReference type="Pfam" id="PF03807"/>
    </source>
</evidence>
<dbReference type="PANTHER" id="PTHR11645:SF49">
    <property type="entry name" value="PYRROLINE-5-CARBOXYLATE REDUCTASE 1"/>
    <property type="match status" value="1"/>
</dbReference>
<dbReference type="PANTHER" id="PTHR11645">
    <property type="entry name" value="PYRROLINE-5-CARBOXYLATE REDUCTASE"/>
    <property type="match status" value="1"/>
</dbReference>
<dbReference type="EC" id="1.5.1.2" evidence="6 7"/>
<evidence type="ECO:0000259" key="10">
    <source>
        <dbReference type="Pfam" id="PF14748"/>
    </source>
</evidence>
<dbReference type="GO" id="GO:0055129">
    <property type="term" value="P:L-proline biosynthetic process"/>
    <property type="evidence" value="ECO:0007669"/>
    <property type="project" value="UniProtKB-UniRule"/>
</dbReference>
<dbReference type="InterPro" id="IPR036291">
    <property type="entry name" value="NAD(P)-bd_dom_sf"/>
</dbReference>
<protein>
    <recommendedName>
        <fullName evidence="6 7">Pyrroline-5-carboxylate reductase</fullName>
        <shortName evidence="6">P5C reductase</shortName>
        <shortName evidence="6">P5CR</shortName>
        <ecNumber evidence="6 7">1.5.1.2</ecNumber>
    </recommendedName>
    <alternativeName>
        <fullName evidence="6">PCA reductase</fullName>
    </alternativeName>
</protein>
<evidence type="ECO:0000313" key="12">
    <source>
        <dbReference type="Proteomes" id="UP000062160"/>
    </source>
</evidence>
<evidence type="ECO:0000313" key="11">
    <source>
        <dbReference type="EMBL" id="GAQ24839.1"/>
    </source>
</evidence>